<reference evidence="1 2" key="1">
    <citation type="submission" date="2023-07" db="EMBL/GenBank/DDBJ databases">
        <title>Sequencing the genomes of 1000 actinobacteria strains.</title>
        <authorList>
            <person name="Klenk H.-P."/>
        </authorList>
    </citation>
    <scope>NUCLEOTIDE SEQUENCE [LARGE SCALE GENOMIC DNA]</scope>
    <source>
        <strain evidence="1 2">DSM 40229</strain>
    </source>
</reference>
<sequence>MAAVPSVPSGERARLARVRLLRTRDGVLGAPVQALVVRGASGPAPVEAAGREGGVLFVGAGRRGPVRRAPWPSVSHHRLAHAVRPVPAVPPSPLPAAPTAARRGVFRLPLPGTGRR</sequence>
<dbReference type="RefSeq" id="WP_306888557.1">
    <property type="nucleotide sequence ID" value="NZ_BMSM01000002.1"/>
</dbReference>
<evidence type="ECO:0000313" key="2">
    <source>
        <dbReference type="Proteomes" id="UP001231675"/>
    </source>
</evidence>
<organism evidence="1 2">
    <name type="scientific">Streptomyces griseoviridis</name>
    <dbReference type="NCBI Taxonomy" id="45398"/>
    <lineage>
        <taxon>Bacteria</taxon>
        <taxon>Bacillati</taxon>
        <taxon>Actinomycetota</taxon>
        <taxon>Actinomycetes</taxon>
        <taxon>Kitasatosporales</taxon>
        <taxon>Streptomycetaceae</taxon>
        <taxon>Streptomyces</taxon>
    </lineage>
</organism>
<proteinExistence type="predicted"/>
<protein>
    <submittedName>
        <fullName evidence="1">Uncharacterized protein</fullName>
    </submittedName>
</protein>
<keyword evidence="2" id="KW-1185">Reference proteome</keyword>
<dbReference type="EMBL" id="JAURUD010000001">
    <property type="protein sequence ID" value="MDP9686171.1"/>
    <property type="molecule type" value="Genomic_DNA"/>
</dbReference>
<evidence type="ECO:0000313" key="1">
    <source>
        <dbReference type="EMBL" id="MDP9686171.1"/>
    </source>
</evidence>
<name>A0ABT9LRK3_STRGD</name>
<comment type="caution">
    <text evidence="1">The sequence shown here is derived from an EMBL/GenBank/DDBJ whole genome shotgun (WGS) entry which is preliminary data.</text>
</comment>
<dbReference type="Proteomes" id="UP001231675">
    <property type="component" value="Unassembled WGS sequence"/>
</dbReference>
<dbReference type="GeneID" id="91555657"/>
<accession>A0ABT9LRK3</accession>
<gene>
    <name evidence="1" type="ORF">J2S47_006673</name>
</gene>